<dbReference type="EMBL" id="VUJU01008374">
    <property type="protein sequence ID" value="KAF0731664.1"/>
    <property type="molecule type" value="Genomic_DNA"/>
</dbReference>
<dbReference type="AlphaFoldDB" id="A0A6G0WW10"/>
<reference evidence="1 2" key="1">
    <citation type="submission" date="2019-08" db="EMBL/GenBank/DDBJ databases">
        <title>Whole genome of Aphis craccivora.</title>
        <authorList>
            <person name="Voronova N.V."/>
            <person name="Shulinski R.S."/>
            <person name="Bandarenka Y.V."/>
            <person name="Zhorov D.G."/>
            <person name="Warner D."/>
        </authorList>
    </citation>
    <scope>NUCLEOTIDE SEQUENCE [LARGE SCALE GENOMIC DNA]</scope>
    <source>
        <strain evidence="1">180601</strain>
        <tissue evidence="1">Whole Body</tissue>
    </source>
</reference>
<comment type="caution">
    <text evidence="1">The sequence shown here is derived from an EMBL/GenBank/DDBJ whole genome shotgun (WGS) entry which is preliminary data.</text>
</comment>
<organism evidence="1 2">
    <name type="scientific">Aphis craccivora</name>
    <name type="common">Cowpea aphid</name>
    <dbReference type="NCBI Taxonomy" id="307492"/>
    <lineage>
        <taxon>Eukaryota</taxon>
        <taxon>Metazoa</taxon>
        <taxon>Ecdysozoa</taxon>
        <taxon>Arthropoda</taxon>
        <taxon>Hexapoda</taxon>
        <taxon>Insecta</taxon>
        <taxon>Pterygota</taxon>
        <taxon>Neoptera</taxon>
        <taxon>Paraneoptera</taxon>
        <taxon>Hemiptera</taxon>
        <taxon>Sternorrhyncha</taxon>
        <taxon>Aphidomorpha</taxon>
        <taxon>Aphidoidea</taxon>
        <taxon>Aphididae</taxon>
        <taxon>Aphidini</taxon>
        <taxon>Aphis</taxon>
        <taxon>Aphis</taxon>
    </lineage>
</organism>
<sequence length="24" mass="2870">MAETYGYPLEILPNKRPNTFKKKM</sequence>
<proteinExistence type="predicted"/>
<gene>
    <name evidence="1" type="ORF">FWK35_00039356</name>
</gene>
<accession>A0A6G0WW10</accession>
<keyword evidence="2" id="KW-1185">Reference proteome</keyword>
<protein>
    <submittedName>
        <fullName evidence="1">Uncharacterized protein</fullName>
    </submittedName>
</protein>
<name>A0A6G0WW10_APHCR</name>
<evidence type="ECO:0000313" key="1">
    <source>
        <dbReference type="EMBL" id="KAF0731664.1"/>
    </source>
</evidence>
<dbReference type="Proteomes" id="UP000478052">
    <property type="component" value="Unassembled WGS sequence"/>
</dbReference>
<evidence type="ECO:0000313" key="2">
    <source>
        <dbReference type="Proteomes" id="UP000478052"/>
    </source>
</evidence>